<dbReference type="OMA" id="HAFNEIC"/>
<dbReference type="GO" id="GO:0006508">
    <property type="term" value="P:proteolysis"/>
    <property type="evidence" value="ECO:0007669"/>
    <property type="project" value="UniProtKB-KW"/>
</dbReference>
<proteinExistence type="predicted"/>
<accession>A0A0V0QNV4</accession>
<reference evidence="6 7" key="1">
    <citation type="journal article" date="2015" name="Sci. Rep.">
        <title>Genome of the facultative scuticociliatosis pathogen Pseudocohnilembus persalinus provides insight into its virulence through horizontal gene transfer.</title>
        <authorList>
            <person name="Xiong J."/>
            <person name="Wang G."/>
            <person name="Cheng J."/>
            <person name="Tian M."/>
            <person name="Pan X."/>
            <person name="Warren A."/>
            <person name="Jiang C."/>
            <person name="Yuan D."/>
            <person name="Miao W."/>
        </authorList>
    </citation>
    <scope>NUCLEOTIDE SEQUENCE [LARGE SCALE GENOMIC DNA]</scope>
    <source>
        <strain evidence="6">36N120E</strain>
    </source>
</reference>
<feature type="domain" description="UBP34/UBP24/USP9X/USP9Y-like ARM repeat region" evidence="5">
    <location>
        <begin position="635"/>
        <end position="801"/>
    </location>
</feature>
<dbReference type="InParanoid" id="A0A0V0QNV4"/>
<dbReference type="EMBL" id="LDAU01000125">
    <property type="protein sequence ID" value="KRX03836.1"/>
    <property type="molecule type" value="Genomic_DNA"/>
</dbReference>
<keyword evidence="1" id="KW-0645">Protease</keyword>
<dbReference type="InterPro" id="IPR056850">
    <property type="entry name" value="ARM_UBP34_24_USP9X_Y"/>
</dbReference>
<dbReference type="Pfam" id="PF25010">
    <property type="entry name" value="ARM_UBP24_USP9X-Y"/>
    <property type="match status" value="2"/>
</dbReference>
<dbReference type="SUPFAM" id="SSF81995">
    <property type="entry name" value="beta-sandwich domain of Sec23/24"/>
    <property type="match status" value="1"/>
</dbReference>
<dbReference type="Proteomes" id="UP000054937">
    <property type="component" value="Unassembled WGS sequence"/>
</dbReference>
<keyword evidence="2" id="KW-0833">Ubl conjugation pathway</keyword>
<evidence type="ECO:0000259" key="5">
    <source>
        <dbReference type="Pfam" id="PF25010"/>
    </source>
</evidence>
<evidence type="ECO:0000313" key="7">
    <source>
        <dbReference type="Proteomes" id="UP000054937"/>
    </source>
</evidence>
<dbReference type="AlphaFoldDB" id="A0A0V0QNV4"/>
<gene>
    <name evidence="6" type="ORF">PPERSA_04631</name>
</gene>
<protein>
    <recommendedName>
        <fullName evidence="5">UBP34/UBP24/USP9X/USP9Y-like ARM repeat region domain-containing protein</fullName>
    </recommendedName>
</protein>
<dbReference type="Gene3D" id="2.30.30.140">
    <property type="match status" value="1"/>
</dbReference>
<keyword evidence="7" id="KW-1185">Reference proteome</keyword>
<keyword evidence="3" id="KW-0378">Hydrolase</keyword>
<organism evidence="6 7">
    <name type="scientific">Pseudocohnilembus persalinus</name>
    <name type="common">Ciliate</name>
    <dbReference type="NCBI Taxonomy" id="266149"/>
    <lineage>
        <taxon>Eukaryota</taxon>
        <taxon>Sar</taxon>
        <taxon>Alveolata</taxon>
        <taxon>Ciliophora</taxon>
        <taxon>Intramacronucleata</taxon>
        <taxon>Oligohymenophorea</taxon>
        <taxon>Scuticociliatia</taxon>
        <taxon>Philasterida</taxon>
        <taxon>Pseudocohnilembidae</taxon>
        <taxon>Pseudocohnilembus</taxon>
    </lineage>
</organism>
<sequence>MDKNLQKKTSDNPNIPQEPTHKFQQNQFNLNNQQLQQQQQQKQQQQQQFIQFTQQQKQPNIIQLNNNHSSNVSGQEEIENQIVQKVDSKEIVRELLEDVSKIKKIKHSDFVELNKYVDAFDKEESWRVAKIVQFYKDQTFTVRFDGWKDTWNEDFKFNDEKIQPVRKNTVGYTGAINSSYRMFEFANQEQNIKNAIEQMDLLNNEEFINLEASKINQWLRTELFIIGDAILSSSNIKENEYTLSIEFFDTFLRMSTRYLRILPSLIPYYIEANNIDKSLHVVNAKVALAHAFNEICDLQNEFPLKEHSRTYCVKLKEFNNKSYNLIINFMNYFGNLDGFEDAINLIKVKIETNNPNSICSRLSNLSAKEVKDLEFHETLNIIRSLQNHQIFKECESYVIKLEILEFNVLWDVIQNSSNLEKKIKAIQELNDFISRTQPNYVQNIQQKVDFIDQTIDYNKYKLSVLDKIQLQQLINEKRVIEYLLHDNFHPEIFKKSIDIINIMNDAENGFPDYYLNLLWEVSQNKHEADLRIIYEIYCQLAQNMNLSNLEFLYSKIQAIPDEKVDEITIQLLTNFSVEAMKSVSNTSEQNGFASFFTKWKKTSNSKQYEFFGLSRLYNLTQDCSKLPQQYTFLSEREKYLGFCLKNLENNISQTQSLMIAKVILKSYGRNQILQKPNTSTTESMVQKINKEKNLVDLVVNSMKKYQIDIQKNQKFQEYLLKGEEELDPKIEIFSGKINHRDNIFNRLDFLEFIFCYQKQNYQINLQQFEVLWDVLITEKAVLNYDKQMFLEWLPNINQEMEKNVIDQATKIVVDIHNRPTHDTANREVVKLQMWENFYNSCISVFQQQNFNMRAKQNIIATFKHFLIEIEGRQTINQFKNQNQIISLNVALKNDMKKQRQFNIPGDHSLLYLRKQINNEFKLKNNDFDMILPADGYIIKRDQEEEFTVVAIDNSKKP</sequence>
<evidence type="ECO:0000256" key="3">
    <source>
        <dbReference type="ARBA" id="ARBA00022801"/>
    </source>
</evidence>
<evidence type="ECO:0000256" key="2">
    <source>
        <dbReference type="ARBA" id="ARBA00022786"/>
    </source>
</evidence>
<comment type="caution">
    <text evidence="6">The sequence shown here is derived from an EMBL/GenBank/DDBJ whole genome shotgun (WGS) entry which is preliminary data.</text>
</comment>
<feature type="region of interest" description="Disordered" evidence="4">
    <location>
        <begin position="1"/>
        <end position="27"/>
    </location>
</feature>
<evidence type="ECO:0000313" key="6">
    <source>
        <dbReference type="EMBL" id="KRX03836.1"/>
    </source>
</evidence>
<feature type="compositionally biased region" description="Basic and acidic residues" evidence="4">
    <location>
        <begin position="1"/>
        <end position="10"/>
    </location>
</feature>
<dbReference type="GO" id="GO:0008233">
    <property type="term" value="F:peptidase activity"/>
    <property type="evidence" value="ECO:0007669"/>
    <property type="project" value="UniProtKB-KW"/>
</dbReference>
<name>A0A0V0QNV4_PSEPJ</name>
<dbReference type="OrthoDB" id="10474562at2759"/>
<evidence type="ECO:0000256" key="4">
    <source>
        <dbReference type="SAM" id="MobiDB-lite"/>
    </source>
</evidence>
<evidence type="ECO:0000256" key="1">
    <source>
        <dbReference type="ARBA" id="ARBA00022670"/>
    </source>
</evidence>
<feature type="domain" description="UBP34/UBP24/USP9X/USP9Y-like ARM repeat region" evidence="5">
    <location>
        <begin position="401"/>
        <end position="566"/>
    </location>
</feature>